<gene>
    <name evidence="1" type="ORF">B9G99_06690</name>
</gene>
<sequence>MKFESYWLDTAPPFTGAMSEPPEGHYDVAVIDGVRWLCWRPGRFALVSPQLGPWATAWMK</sequence>
<dbReference type="Proteomes" id="UP000250025">
    <property type="component" value="Chromosome"/>
</dbReference>
<dbReference type="EMBL" id="CP021323">
    <property type="protein sequence ID" value="ARS52604.1"/>
    <property type="molecule type" value="Genomic_DNA"/>
</dbReference>
<dbReference type="OrthoDB" id="311718at2"/>
<accession>A0A2Z2H5L1</accession>
<dbReference type="AlphaFoldDB" id="A0A2Z2H5L1"/>
<evidence type="ECO:0000313" key="1">
    <source>
        <dbReference type="EMBL" id="ARS52604.1"/>
    </source>
</evidence>
<name>A0A2Z2H5L1_9GAMM</name>
<dbReference type="RefSeq" id="WP_086621361.1">
    <property type="nucleotide sequence ID" value="NZ_CP021323.1"/>
</dbReference>
<keyword evidence="2" id="KW-1185">Reference proteome</keyword>
<proteinExistence type="predicted"/>
<dbReference type="KEGG" id="kus:B9G99_06690"/>
<evidence type="ECO:0000313" key="2">
    <source>
        <dbReference type="Proteomes" id="UP000250025"/>
    </source>
</evidence>
<reference evidence="1 2" key="1">
    <citation type="journal article" date="2017" name="Int. J. Syst. Evol. Microbiol.">
        <title>Kushneria konosiri sp. nov., isolated from the Korean salt-fermented seafood Daemi-jeot.</title>
        <authorList>
            <person name="Yun J.H."/>
            <person name="Park S.K."/>
            <person name="Lee J.Y."/>
            <person name="Jung M.J."/>
            <person name="Bae J.W."/>
        </authorList>
    </citation>
    <scope>NUCLEOTIDE SEQUENCE [LARGE SCALE GENOMIC DNA]</scope>
    <source>
        <strain evidence="1 2">X49</strain>
    </source>
</reference>
<organism evidence="1 2">
    <name type="scientific">Kushneria konosiri</name>
    <dbReference type="NCBI Taxonomy" id="698828"/>
    <lineage>
        <taxon>Bacteria</taxon>
        <taxon>Pseudomonadati</taxon>
        <taxon>Pseudomonadota</taxon>
        <taxon>Gammaproteobacteria</taxon>
        <taxon>Oceanospirillales</taxon>
        <taxon>Halomonadaceae</taxon>
        <taxon>Kushneria</taxon>
    </lineage>
</organism>
<protein>
    <submittedName>
        <fullName evidence="1">Uncharacterized protein</fullName>
    </submittedName>
</protein>